<evidence type="ECO:0000256" key="2">
    <source>
        <dbReference type="ARBA" id="ARBA00023043"/>
    </source>
</evidence>
<dbReference type="PANTHER" id="PTHR24198">
    <property type="entry name" value="ANKYRIN REPEAT AND PROTEIN KINASE DOMAIN-CONTAINING PROTEIN"/>
    <property type="match status" value="1"/>
</dbReference>
<name>A0A1V6SXE4_9EURO</name>
<feature type="repeat" description="ANK" evidence="3">
    <location>
        <begin position="1447"/>
        <end position="1479"/>
    </location>
</feature>
<dbReference type="Gene3D" id="1.25.40.20">
    <property type="entry name" value="Ankyrin repeat-containing domain"/>
    <property type="match status" value="5"/>
</dbReference>
<keyword evidence="1" id="KW-0677">Repeat</keyword>
<feature type="compositionally biased region" description="Basic and acidic residues" evidence="4">
    <location>
        <begin position="599"/>
        <end position="633"/>
    </location>
</feature>
<dbReference type="Proteomes" id="UP000191285">
    <property type="component" value="Unassembled WGS sequence"/>
</dbReference>
<dbReference type="InterPro" id="IPR002110">
    <property type="entry name" value="Ankyrin_rpt"/>
</dbReference>
<feature type="repeat" description="ANK" evidence="3">
    <location>
        <begin position="539"/>
        <end position="571"/>
    </location>
</feature>
<accession>A0A1V6SXE4</accession>
<dbReference type="STRING" id="303698.A0A1V6SXE4"/>
<gene>
    <name evidence="5" type="ORF">PENSTE_c017G08976</name>
</gene>
<dbReference type="Pfam" id="PF00023">
    <property type="entry name" value="Ank"/>
    <property type="match status" value="1"/>
</dbReference>
<feature type="compositionally biased region" description="Polar residues" evidence="4">
    <location>
        <begin position="1026"/>
        <end position="1037"/>
    </location>
</feature>
<feature type="region of interest" description="Disordered" evidence="4">
    <location>
        <begin position="1022"/>
        <end position="1042"/>
    </location>
</feature>
<proteinExistence type="predicted"/>
<sequence>MTAALPPLPVKHQDFIQYIKSNHTKHIQELVKPYNEYDASARKIFAQDPTHELVKNNYANIVPLYDYTTHSTDIRIQARDLASESKEEKEKYILPLSADKRRAPNSAAVVPTLAEFKNNFTLFTEGSLSEIDWSNVVAAGSAVVTSLLPVPEQYRNSKRGLRQYYHDKLAPASDVDLFLYGLTEAQAIEKIKHIEDKIRNTILYETTTIRTKNTITIASQYPTRHVQIVLRIYHSISEILTGFDVDCSCAAFDGYQVYASPRAIASYITQTNLIDMTRRSPSYENRLSKYSHRGFEVFWPQLERSKVDPTIFERSFMRTEGLARLLVLEKLPKLDDRDSYLRKRREERGRPPLSVYLQRRQGRELRGNIKDDWEDEVPEWQEEDQISDYHTFTIPYGRRFNARKIEKLLYTKDLLLNAQWNQKKDRTVYLHRHPAFFGEVEHAIEDCCGFCPKPITDEEKKIAEEEQKIYISGHVTFIKDNPGRQEIGSFNPITETNWTEMAYVGRTELLCQAIVSHDLEAVREFLEQEGSDPDRRDYTGRTPLQLACMASNPEIVQCLVDHGARLIARMADGQTALHLAAARGATEIVRILLIKSNENEERENEKPGLTRKSQTDVENHLQIDDNKEQDSHSHTSASYVKIDQDDTDEVGPTFDTIEENESDPDIYDINVTAWDNLASPLHLAILHGHVETVKELVASFGADVLMPIKITSDYNRDPRGAIMTLVLVLALPLEKAREMAKTLLKLGASSTQADMSYHTPLHYIAQSDYNELLDVFKEHDGPAMKRAINHLVAHGNGYLCVHTFVSAFVSALLAKNQVGATKLLEMGANDKIDIFDCLKALRSQKPEAVQFGREEKFIESKPKQPIVFAIQNDLPTVAIDLLRRGVDANTIYTRRNKSERTLLDCTNEHMAQLKNSLKKQSTTPYRPYGIPDPVIFEEQDESYWTEFEEGTYRRFAAKNQLERARRNNVKAMEYEEEQKTKESEEKPGEAGIKKAVTALIADYERLKAELISQEAKTWEELHPGEQQEQPANNQIRRNQQKKKPAKVFKVEFFHLPGDLTDITRDGYVRLFEAAWNGDLDTIKSLTLNMWGPEKDQVPLHISTTDSLRLNCLQICVFRGHLRVAKAILQILRAQYKVKEPENNQHFEMDLDSENDSSDDEALDIIGHTVDEKFTYDNVGEVVSQVENEVSPLQALEQLCPVELFLDESLPPRDKFLIVNMSNTGNWRQLMPNSLFTYAIYRNDVSLLEWLLNVGHECVRSDSSRKEPFTLDQQELQMAIALGHTECLGLLIKSTGVGLPLMKLSDESGVAAREEPQYYQGLSIRGQKRKDWADAGRQKGFSTVDGPSRPPLLISALQGSMASTEWFLSTAPSRHYLDYVNAHLEDENIKRVAKSALGLDATILRWLQSRNNLVLHCAVMARPSAESERLVQYLVDQHPECLEVRSSNGHTPLALCFSLHRLKFAEILIKAGANQTVRDPQGCNILHLASCSITRNARKEPKRIKELVDLIDEEQVSIMLIQRAGESAQTPFARWLAQYPFVLSSRTYRDKQNDSSDAEIMSSITRLFLTIGQSNNYKFLELLDGTGNTPLHECVKRGLLEGMETILDKRPDLLYRENATGNTPLDMAVDSWVNETTRTIPKVASISDGYRRWNTYGTFQPEQFLKTEKLKSKAQLVLEACQKWTGQGSQKRRLVTLFEANEVAKRLASQGVNCEEPMSRRERRRFFREDPDSDDSLDEVGLWTAVASRWS</sequence>
<dbReference type="OrthoDB" id="539213at2759"/>
<evidence type="ECO:0000256" key="4">
    <source>
        <dbReference type="SAM" id="MobiDB-lite"/>
    </source>
</evidence>
<keyword evidence="2 3" id="KW-0040">ANK repeat</keyword>
<organism evidence="5 6">
    <name type="scientific">Penicillium steckii</name>
    <dbReference type="NCBI Taxonomy" id="303698"/>
    <lineage>
        <taxon>Eukaryota</taxon>
        <taxon>Fungi</taxon>
        <taxon>Dikarya</taxon>
        <taxon>Ascomycota</taxon>
        <taxon>Pezizomycotina</taxon>
        <taxon>Eurotiomycetes</taxon>
        <taxon>Eurotiomycetidae</taxon>
        <taxon>Eurotiales</taxon>
        <taxon>Aspergillaceae</taxon>
        <taxon>Penicillium</taxon>
    </lineage>
</organism>
<dbReference type="SUPFAM" id="SSF48403">
    <property type="entry name" value="Ankyrin repeat"/>
    <property type="match status" value="2"/>
</dbReference>
<evidence type="ECO:0000256" key="3">
    <source>
        <dbReference type="PROSITE-ProRule" id="PRU00023"/>
    </source>
</evidence>
<dbReference type="PROSITE" id="PS50088">
    <property type="entry name" value="ANK_REPEAT"/>
    <property type="match status" value="4"/>
</dbReference>
<dbReference type="PANTHER" id="PTHR24198:SF165">
    <property type="entry name" value="ANKYRIN REPEAT-CONTAINING PROTEIN-RELATED"/>
    <property type="match status" value="1"/>
</dbReference>
<evidence type="ECO:0000313" key="5">
    <source>
        <dbReference type="EMBL" id="OQE18662.1"/>
    </source>
</evidence>
<dbReference type="InterPro" id="IPR036770">
    <property type="entry name" value="Ankyrin_rpt-contain_sf"/>
</dbReference>
<keyword evidence="6" id="KW-1185">Reference proteome</keyword>
<evidence type="ECO:0000313" key="6">
    <source>
        <dbReference type="Proteomes" id="UP000191285"/>
    </source>
</evidence>
<dbReference type="EMBL" id="MLKD01000017">
    <property type="protein sequence ID" value="OQE18662.1"/>
    <property type="molecule type" value="Genomic_DNA"/>
</dbReference>
<dbReference type="SMART" id="SM00248">
    <property type="entry name" value="ANK"/>
    <property type="match status" value="11"/>
</dbReference>
<protein>
    <recommendedName>
        <fullName evidence="7">Ankyrin repeat protein</fullName>
    </recommendedName>
</protein>
<evidence type="ECO:0008006" key="7">
    <source>
        <dbReference type="Google" id="ProtNLM"/>
    </source>
</evidence>
<reference evidence="6" key="1">
    <citation type="journal article" date="2017" name="Nat. Microbiol.">
        <title>Global analysis of biosynthetic gene clusters reveals vast potential of secondary metabolite production in Penicillium species.</title>
        <authorList>
            <person name="Nielsen J.C."/>
            <person name="Grijseels S."/>
            <person name="Prigent S."/>
            <person name="Ji B."/>
            <person name="Dainat J."/>
            <person name="Nielsen K.F."/>
            <person name="Frisvad J.C."/>
            <person name="Workman M."/>
            <person name="Nielsen J."/>
        </authorList>
    </citation>
    <scope>NUCLEOTIDE SEQUENCE [LARGE SCALE GENOMIC DNA]</scope>
    <source>
        <strain evidence="6">IBT 24891</strain>
    </source>
</reference>
<feature type="repeat" description="ANK" evidence="3">
    <location>
        <begin position="572"/>
        <end position="604"/>
    </location>
</feature>
<comment type="caution">
    <text evidence="5">The sequence shown here is derived from an EMBL/GenBank/DDBJ whole genome shotgun (WGS) entry which is preliminary data.</text>
</comment>
<feature type="region of interest" description="Disordered" evidence="4">
    <location>
        <begin position="599"/>
        <end position="641"/>
    </location>
</feature>
<dbReference type="Pfam" id="PF12796">
    <property type="entry name" value="Ank_2"/>
    <property type="match status" value="1"/>
</dbReference>
<feature type="repeat" description="ANK" evidence="3">
    <location>
        <begin position="676"/>
        <end position="704"/>
    </location>
</feature>
<evidence type="ECO:0000256" key="1">
    <source>
        <dbReference type="ARBA" id="ARBA00022737"/>
    </source>
</evidence>
<dbReference type="PROSITE" id="PS50297">
    <property type="entry name" value="ANK_REP_REGION"/>
    <property type="match status" value="3"/>
</dbReference>